<dbReference type="GO" id="GO:0007018">
    <property type="term" value="P:microtubule-based movement"/>
    <property type="evidence" value="ECO:0007669"/>
    <property type="project" value="InterPro"/>
</dbReference>
<dbReference type="GO" id="GO:0045505">
    <property type="term" value="F:dynein intermediate chain binding"/>
    <property type="evidence" value="ECO:0007669"/>
    <property type="project" value="InterPro"/>
</dbReference>
<dbReference type="GO" id="GO:0005858">
    <property type="term" value="C:axonemal dynein complex"/>
    <property type="evidence" value="ECO:0007669"/>
    <property type="project" value="TreeGrafter"/>
</dbReference>
<dbReference type="EnsemblMetazoa" id="BGLB037493-RA">
    <property type="protein sequence ID" value="BGLB037493-PA"/>
    <property type="gene ID" value="BGLB037493"/>
</dbReference>
<name>A0A2C9M1Q2_BIOGL</name>
<accession>A0A2C9M1Q2</accession>
<dbReference type="Pfam" id="PF12774">
    <property type="entry name" value="AAA_6"/>
    <property type="match status" value="1"/>
</dbReference>
<dbReference type="GO" id="GO:0051959">
    <property type="term" value="F:dynein light intermediate chain binding"/>
    <property type="evidence" value="ECO:0007669"/>
    <property type="project" value="InterPro"/>
</dbReference>
<evidence type="ECO:0000313" key="2">
    <source>
        <dbReference type="EnsemblMetazoa" id="BGLB037493-PA"/>
    </source>
</evidence>
<dbReference type="GO" id="GO:0005524">
    <property type="term" value="F:ATP binding"/>
    <property type="evidence" value="ECO:0007669"/>
    <property type="project" value="InterPro"/>
</dbReference>
<dbReference type="Proteomes" id="UP000076420">
    <property type="component" value="Unassembled WGS sequence"/>
</dbReference>
<proteinExistence type="predicted"/>
<dbReference type="Gene3D" id="1.10.8.710">
    <property type="match status" value="1"/>
</dbReference>
<dbReference type="InterPro" id="IPR026983">
    <property type="entry name" value="DHC"/>
</dbReference>
<dbReference type="KEGG" id="bgt:106059743"/>
<dbReference type="PANTHER" id="PTHR46532:SF15">
    <property type="entry name" value="CYTOPLASMIC DYNEIN 2 HEAVY CHAIN 1"/>
    <property type="match status" value="1"/>
</dbReference>
<evidence type="ECO:0000259" key="1">
    <source>
        <dbReference type="Pfam" id="PF12774"/>
    </source>
</evidence>
<dbReference type="PANTHER" id="PTHR46532">
    <property type="entry name" value="MALE FERTILITY FACTOR KL5"/>
    <property type="match status" value="1"/>
</dbReference>
<evidence type="ECO:0000313" key="3">
    <source>
        <dbReference type="Proteomes" id="UP000076420"/>
    </source>
</evidence>
<organism evidence="2 3">
    <name type="scientific">Biomphalaria glabrata</name>
    <name type="common">Bloodfluke planorb</name>
    <name type="synonym">Freshwater snail</name>
    <dbReference type="NCBI Taxonomy" id="6526"/>
    <lineage>
        <taxon>Eukaryota</taxon>
        <taxon>Metazoa</taxon>
        <taxon>Spiralia</taxon>
        <taxon>Lophotrochozoa</taxon>
        <taxon>Mollusca</taxon>
        <taxon>Gastropoda</taxon>
        <taxon>Heterobranchia</taxon>
        <taxon>Euthyneura</taxon>
        <taxon>Panpulmonata</taxon>
        <taxon>Hygrophila</taxon>
        <taxon>Lymnaeoidea</taxon>
        <taxon>Planorbidae</taxon>
        <taxon>Biomphalaria</taxon>
    </lineage>
</organism>
<reference evidence="2" key="1">
    <citation type="submission" date="2020-05" db="UniProtKB">
        <authorList>
            <consortium name="EnsemblMetazoa"/>
        </authorList>
    </citation>
    <scope>IDENTIFICATION</scope>
    <source>
        <strain evidence="2">BB02</strain>
    </source>
</reference>
<dbReference type="AlphaFoldDB" id="A0A2C9M1Q2"/>
<sequence length="77" mass="8574">MTKPDNDLIAEVILFSEGFKQAKNLGRKLVSIFNLSKELLTPQQHYDWGLRALKTVLSGCGNLLQLSKKSGNGKSRQ</sequence>
<feature type="domain" description="Dynein heavy chain hydrolytic ATP-binding dynein motor region" evidence="1">
    <location>
        <begin position="1"/>
        <end position="67"/>
    </location>
</feature>
<dbReference type="InterPro" id="IPR043157">
    <property type="entry name" value="Dynein_AAA1S"/>
</dbReference>
<protein>
    <recommendedName>
        <fullName evidence="1">Dynein heavy chain hydrolytic ATP-binding dynein motor region domain-containing protein</fullName>
    </recommendedName>
</protein>
<gene>
    <name evidence="2" type="primary">106059743</name>
</gene>
<dbReference type="STRING" id="6526.A0A2C9M1Q2"/>
<dbReference type="VEuPathDB" id="VectorBase:BGLB037493"/>
<dbReference type="InterPro" id="IPR035699">
    <property type="entry name" value="AAA_6"/>
</dbReference>